<feature type="compositionally biased region" description="Low complexity" evidence="7">
    <location>
        <begin position="225"/>
        <end position="234"/>
    </location>
</feature>
<feature type="region of interest" description="Disordered" evidence="7">
    <location>
        <begin position="884"/>
        <end position="932"/>
    </location>
</feature>
<feature type="compositionally biased region" description="Basic and acidic residues" evidence="7">
    <location>
        <begin position="907"/>
        <end position="932"/>
    </location>
</feature>
<feature type="region of interest" description="Disordered" evidence="7">
    <location>
        <begin position="15"/>
        <end position="40"/>
    </location>
</feature>
<feature type="domain" description="Myb-like" evidence="8">
    <location>
        <begin position="31"/>
        <end position="82"/>
    </location>
</feature>
<feature type="compositionally biased region" description="Low complexity" evidence="7">
    <location>
        <begin position="248"/>
        <end position="263"/>
    </location>
</feature>
<evidence type="ECO:0000256" key="2">
    <source>
        <dbReference type="ARBA" id="ARBA00022737"/>
    </source>
</evidence>
<feature type="domain" description="HTH myb-type" evidence="9">
    <location>
        <begin position="87"/>
        <end position="137"/>
    </location>
</feature>
<feature type="region of interest" description="Disordered" evidence="7">
    <location>
        <begin position="159"/>
        <end position="195"/>
    </location>
</feature>
<feature type="compositionally biased region" description="Gly residues" evidence="7">
    <location>
        <begin position="235"/>
        <end position="247"/>
    </location>
</feature>
<dbReference type="InterPro" id="IPR001005">
    <property type="entry name" value="SANT/Myb"/>
</dbReference>
<sequence>MAPYARTHRAERALSDDFHDLGHDPGDEFGGGEESKGPWTPAEDELLRALIAQNGASRWSHIASHIPGRSGKSCRLRWLNQLSPDVKTGPFTPEEDALIVWATISYGNKWSCIAKHLPGRTDNHIKNRWNCTLKKRFGSMADQLRASGVPMTLEEVTSIVSQNTPLPSGGRERQTRSHPRGAADSCSPHMSMSLSGDLGDVQGALGLLAGAATGAASSSPMSTDAGAPASPGPSRGRGGRGSSGSGLGALAADGPLGPAQGGAFSSTGGLSPALQQQLLFAVLQQQAQQQALQQQQLPQLSLGTGGTTAGADADMSGAEMVLLRGPGPAAAGPGSGLKVEQGSRGTKRGWASTSADGGAGEDSSEDQDAAAALRALAVGGPPRAQPGPARTSSAGLNGGPLLAKRPAAASSAAPSAPAAPKADPDAALRSGFDSWSLEFYPTLASARGSGTSSSGVRAINGNGGAGPVPGEPGHGTEEEGADVGHGAPGGRVEAGSPDPEHSGRSSGGEAKRRQLCAGGDLELAVAEANNNRNFPNGLNGPDHDAPSSRHRSPPPLPRVAPPSPLALPTSVPLSAPPSLASRPPPSPPNGLAQGAPSGGVTLNAQPGGCNGNLSGTKAPLQLRPMADGCVKVGSERLEGRAKAVAGPDPGPGDGPVPGPYDDLMTSLPEQLLQLSSSLRVALTAGNTTTAQAMAARLEELAYTCLVTRASASLGLSASEPHGDTELHAAPPLHLPTGPTPSAALPGVIILPGLGAPGGLSGPQSGPLSGLSGVSVLQRVGGASQPLVHLQNNRLPAPASPLRQLLGQSRGLDQDRDVLQLQLNHQQQQRFELEMEHQLQLQQQQRQQEQPLQQRLQQQQRQQATAVALLQLQLQRQQQQQQVQDRELEREHQQRQIKGAQQQQQQQQRERERAQQLRDRDFDRERERAREEDQAAALSSLVASGALGPSGGRVDAQTLARLLLLSSGALS</sequence>
<feature type="domain" description="Myb-like" evidence="8">
    <location>
        <begin position="83"/>
        <end position="133"/>
    </location>
</feature>
<dbReference type="GO" id="GO:0005634">
    <property type="term" value="C:nucleus"/>
    <property type="evidence" value="ECO:0007669"/>
    <property type="project" value="UniProtKB-SubCell"/>
</dbReference>
<dbReference type="FunFam" id="1.10.10.60:FF:000060">
    <property type="entry name" value="MYB transcription factor"/>
    <property type="match status" value="1"/>
</dbReference>
<feature type="compositionally biased region" description="Low complexity" evidence="7">
    <location>
        <begin position="445"/>
        <end position="458"/>
    </location>
</feature>
<gene>
    <name evidence="10" type="ORF">HYH03_001739</name>
</gene>
<feature type="compositionally biased region" description="Low complexity" evidence="7">
    <location>
        <begin position="566"/>
        <end position="581"/>
    </location>
</feature>
<evidence type="ECO:0000313" key="10">
    <source>
        <dbReference type="EMBL" id="KAG2500157.1"/>
    </source>
</evidence>
<evidence type="ECO:0000256" key="5">
    <source>
        <dbReference type="ARBA" id="ARBA00023163"/>
    </source>
</evidence>
<dbReference type="PANTHER" id="PTHR45614">
    <property type="entry name" value="MYB PROTEIN-RELATED"/>
    <property type="match status" value="1"/>
</dbReference>
<feature type="region of interest" description="Disordered" evidence="7">
    <location>
        <begin position="214"/>
        <end position="268"/>
    </location>
</feature>
<dbReference type="Pfam" id="PF00249">
    <property type="entry name" value="Myb_DNA-binding"/>
    <property type="match status" value="2"/>
</dbReference>
<dbReference type="Proteomes" id="UP000612055">
    <property type="component" value="Unassembled WGS sequence"/>
</dbReference>
<keyword evidence="2" id="KW-0677">Repeat</keyword>
<feature type="compositionally biased region" description="Low complexity" evidence="7">
    <location>
        <begin position="529"/>
        <end position="540"/>
    </location>
</feature>
<feature type="compositionally biased region" description="Pro residues" evidence="7">
    <location>
        <begin position="553"/>
        <end position="565"/>
    </location>
</feature>
<evidence type="ECO:0000259" key="8">
    <source>
        <dbReference type="PROSITE" id="PS50090"/>
    </source>
</evidence>
<keyword evidence="6" id="KW-0539">Nucleus</keyword>
<dbReference type="PROSITE" id="PS50090">
    <property type="entry name" value="MYB_LIKE"/>
    <property type="match status" value="2"/>
</dbReference>
<dbReference type="EMBL" id="JAEHOE010000004">
    <property type="protein sequence ID" value="KAG2500157.1"/>
    <property type="molecule type" value="Genomic_DNA"/>
</dbReference>
<proteinExistence type="predicted"/>
<dbReference type="PANTHER" id="PTHR45614:SF25">
    <property type="entry name" value="MYB PROTEIN"/>
    <property type="match status" value="1"/>
</dbReference>
<keyword evidence="4" id="KW-0238">DNA-binding</keyword>
<dbReference type="OrthoDB" id="2143914at2759"/>
<evidence type="ECO:0000256" key="4">
    <source>
        <dbReference type="ARBA" id="ARBA00023125"/>
    </source>
</evidence>
<dbReference type="SUPFAM" id="SSF46689">
    <property type="entry name" value="Homeodomain-like"/>
    <property type="match status" value="1"/>
</dbReference>
<protein>
    <submittedName>
        <fullName evidence="10">Uncharacterized protein</fullName>
    </submittedName>
</protein>
<feature type="compositionally biased region" description="Low complexity" evidence="7">
    <location>
        <begin position="895"/>
        <end position="906"/>
    </location>
</feature>
<name>A0A836C5X7_9CHLO</name>
<feature type="compositionally biased region" description="Low complexity" evidence="7">
    <location>
        <begin position="400"/>
        <end position="428"/>
    </location>
</feature>
<evidence type="ECO:0000259" key="9">
    <source>
        <dbReference type="PROSITE" id="PS51294"/>
    </source>
</evidence>
<dbReference type="InterPro" id="IPR050560">
    <property type="entry name" value="MYB_TF"/>
</dbReference>
<dbReference type="SMART" id="SM00717">
    <property type="entry name" value="SANT"/>
    <property type="match status" value="2"/>
</dbReference>
<evidence type="ECO:0000256" key="7">
    <source>
        <dbReference type="SAM" id="MobiDB-lite"/>
    </source>
</evidence>
<dbReference type="AlphaFoldDB" id="A0A836C5X7"/>
<evidence type="ECO:0000256" key="3">
    <source>
        <dbReference type="ARBA" id="ARBA00023015"/>
    </source>
</evidence>
<dbReference type="InterPro" id="IPR009057">
    <property type="entry name" value="Homeodomain-like_sf"/>
</dbReference>
<feature type="region of interest" description="Disordered" evidence="7">
    <location>
        <begin position="327"/>
        <end position="428"/>
    </location>
</feature>
<feature type="region of interest" description="Disordered" evidence="7">
    <location>
        <begin position="445"/>
        <end position="608"/>
    </location>
</feature>
<dbReference type="PROSITE" id="PS51294">
    <property type="entry name" value="HTH_MYB"/>
    <property type="match status" value="2"/>
</dbReference>
<evidence type="ECO:0000256" key="1">
    <source>
        <dbReference type="ARBA" id="ARBA00004123"/>
    </source>
</evidence>
<feature type="compositionally biased region" description="Basic and acidic residues" evidence="7">
    <location>
        <begin position="884"/>
        <end position="893"/>
    </location>
</feature>
<dbReference type="CDD" id="cd00167">
    <property type="entry name" value="SANT"/>
    <property type="match status" value="2"/>
</dbReference>
<comment type="subcellular location">
    <subcellularLocation>
        <location evidence="1">Nucleus</location>
    </subcellularLocation>
</comment>
<accession>A0A836C5X7</accession>
<reference evidence="10" key="1">
    <citation type="journal article" date="2020" name="bioRxiv">
        <title>Comparative genomics of Chlamydomonas.</title>
        <authorList>
            <person name="Craig R.J."/>
            <person name="Hasan A.R."/>
            <person name="Ness R.W."/>
            <person name="Keightley P.D."/>
        </authorList>
    </citation>
    <scope>NUCLEOTIDE SEQUENCE</scope>
    <source>
        <strain evidence="10">CCAP 11/70</strain>
    </source>
</reference>
<keyword evidence="3" id="KW-0805">Transcription regulation</keyword>
<comment type="caution">
    <text evidence="10">The sequence shown here is derived from an EMBL/GenBank/DDBJ whole genome shotgun (WGS) entry which is preliminary data.</text>
</comment>
<dbReference type="GO" id="GO:0000981">
    <property type="term" value="F:DNA-binding transcription factor activity, RNA polymerase II-specific"/>
    <property type="evidence" value="ECO:0007669"/>
    <property type="project" value="TreeGrafter"/>
</dbReference>
<keyword evidence="5" id="KW-0804">Transcription</keyword>
<organism evidence="10 11">
    <name type="scientific">Edaphochlamys debaryana</name>
    <dbReference type="NCBI Taxonomy" id="47281"/>
    <lineage>
        <taxon>Eukaryota</taxon>
        <taxon>Viridiplantae</taxon>
        <taxon>Chlorophyta</taxon>
        <taxon>core chlorophytes</taxon>
        <taxon>Chlorophyceae</taxon>
        <taxon>CS clade</taxon>
        <taxon>Chlamydomonadales</taxon>
        <taxon>Chlamydomonadales incertae sedis</taxon>
        <taxon>Edaphochlamys</taxon>
    </lineage>
</organism>
<dbReference type="Gene3D" id="1.10.10.60">
    <property type="entry name" value="Homeodomain-like"/>
    <property type="match status" value="2"/>
</dbReference>
<feature type="compositionally biased region" description="Basic and acidic residues" evidence="7">
    <location>
        <begin position="15"/>
        <end position="26"/>
    </location>
</feature>
<keyword evidence="11" id="KW-1185">Reference proteome</keyword>
<feature type="compositionally biased region" description="Low complexity" evidence="7">
    <location>
        <begin position="369"/>
        <end position="390"/>
    </location>
</feature>
<dbReference type="GO" id="GO:0000978">
    <property type="term" value="F:RNA polymerase II cis-regulatory region sequence-specific DNA binding"/>
    <property type="evidence" value="ECO:0007669"/>
    <property type="project" value="TreeGrafter"/>
</dbReference>
<evidence type="ECO:0000256" key="6">
    <source>
        <dbReference type="ARBA" id="ARBA00023242"/>
    </source>
</evidence>
<dbReference type="InterPro" id="IPR017930">
    <property type="entry name" value="Myb_dom"/>
</dbReference>
<feature type="domain" description="HTH myb-type" evidence="9">
    <location>
        <begin position="36"/>
        <end position="86"/>
    </location>
</feature>
<evidence type="ECO:0000313" key="11">
    <source>
        <dbReference type="Proteomes" id="UP000612055"/>
    </source>
</evidence>